<evidence type="ECO:0000313" key="1">
    <source>
        <dbReference type="EMBL" id="CAD9512686.1"/>
    </source>
</evidence>
<reference evidence="1" key="1">
    <citation type="submission" date="2021-01" db="EMBL/GenBank/DDBJ databases">
        <authorList>
            <person name="Corre E."/>
            <person name="Pelletier E."/>
            <person name="Niang G."/>
            <person name="Scheremetjew M."/>
            <person name="Finn R."/>
            <person name="Kale V."/>
            <person name="Holt S."/>
            <person name="Cochrane G."/>
            <person name="Meng A."/>
            <person name="Brown T."/>
            <person name="Cohen L."/>
        </authorList>
    </citation>
    <scope>NUCLEOTIDE SEQUENCE</scope>
    <source>
        <strain evidence="1">CCMP826</strain>
    </source>
</reference>
<accession>A0A7S2IAT1</accession>
<organism evidence="1">
    <name type="scientific">Helicotheca tamesis</name>
    <dbReference type="NCBI Taxonomy" id="374047"/>
    <lineage>
        <taxon>Eukaryota</taxon>
        <taxon>Sar</taxon>
        <taxon>Stramenopiles</taxon>
        <taxon>Ochrophyta</taxon>
        <taxon>Bacillariophyta</taxon>
        <taxon>Mediophyceae</taxon>
        <taxon>Lithodesmiophycidae</taxon>
        <taxon>Lithodesmiales</taxon>
        <taxon>Lithodesmiaceae</taxon>
        <taxon>Helicotheca</taxon>
    </lineage>
</organism>
<dbReference type="AlphaFoldDB" id="A0A7S2IAT1"/>
<name>A0A7S2IAT1_9STRA</name>
<sequence length="107" mass="11596">MTEEDVDKYVAEFPDHVDHLLGGVNGIRQVDTSSPGDPEIEKNVCVKIGKEKFCVRPICTNGHAKILDFLVDKEIKGGAAVATAVSGLDVSKPSFVTKNFILHDLNC</sequence>
<proteinExistence type="predicted"/>
<dbReference type="EMBL" id="HBGV01017182">
    <property type="protein sequence ID" value="CAD9512686.1"/>
    <property type="molecule type" value="Transcribed_RNA"/>
</dbReference>
<gene>
    <name evidence="1" type="ORF">HTAM1171_LOCUS10573</name>
</gene>
<protein>
    <submittedName>
        <fullName evidence="1">Uncharacterized protein</fullName>
    </submittedName>
</protein>